<dbReference type="GO" id="GO:0061513">
    <property type="term" value="F:glucose 6-phosphate:phosphate antiporter activity"/>
    <property type="evidence" value="ECO:0007669"/>
    <property type="project" value="TreeGrafter"/>
</dbReference>
<feature type="transmembrane region" description="Helical" evidence="5">
    <location>
        <begin position="20"/>
        <end position="39"/>
    </location>
</feature>
<evidence type="ECO:0000256" key="5">
    <source>
        <dbReference type="SAM" id="Phobius"/>
    </source>
</evidence>
<dbReference type="KEGG" id="mng:MNEG_8188"/>
<feature type="transmembrane region" description="Helical" evidence="5">
    <location>
        <begin position="76"/>
        <end position="95"/>
    </location>
</feature>
<dbReference type="SUPFAM" id="SSF103473">
    <property type="entry name" value="MFS general substrate transporter"/>
    <property type="match status" value="1"/>
</dbReference>
<accession>A0A0D2JKJ5</accession>
<keyword evidence="8" id="KW-1185">Reference proteome</keyword>
<feature type="domain" description="Major facilitator superfamily (MFS) profile" evidence="6">
    <location>
        <begin position="1"/>
        <end position="102"/>
    </location>
</feature>
<feature type="transmembrane region" description="Helical" evidence="5">
    <location>
        <begin position="46"/>
        <end position="70"/>
    </location>
</feature>
<dbReference type="GO" id="GO:0016020">
    <property type="term" value="C:membrane"/>
    <property type="evidence" value="ECO:0007669"/>
    <property type="project" value="UniProtKB-ARBA"/>
</dbReference>
<keyword evidence="4 5" id="KW-0472">Membrane</keyword>
<dbReference type="Gene3D" id="1.20.1250.20">
    <property type="entry name" value="MFS general substrate transporter like domains"/>
    <property type="match status" value="1"/>
</dbReference>
<proteinExistence type="predicted"/>
<dbReference type="InterPro" id="IPR020846">
    <property type="entry name" value="MFS_dom"/>
</dbReference>
<evidence type="ECO:0000256" key="3">
    <source>
        <dbReference type="ARBA" id="ARBA00022989"/>
    </source>
</evidence>
<evidence type="ECO:0000259" key="6">
    <source>
        <dbReference type="PROSITE" id="PS50850"/>
    </source>
</evidence>
<name>A0A0D2JKJ5_9CHLO</name>
<reference evidence="7 8" key="1">
    <citation type="journal article" date="2013" name="BMC Genomics">
        <title>Reconstruction of the lipid metabolism for the microalga Monoraphidium neglectum from its genome sequence reveals characteristics suitable for biofuel production.</title>
        <authorList>
            <person name="Bogen C."/>
            <person name="Al-Dilaimi A."/>
            <person name="Albersmeier A."/>
            <person name="Wichmann J."/>
            <person name="Grundmann M."/>
            <person name="Rupp O."/>
            <person name="Lauersen K.J."/>
            <person name="Blifernez-Klassen O."/>
            <person name="Kalinowski J."/>
            <person name="Goesmann A."/>
            <person name="Mussgnug J.H."/>
            <person name="Kruse O."/>
        </authorList>
    </citation>
    <scope>NUCLEOTIDE SEQUENCE [LARGE SCALE GENOMIC DNA]</scope>
    <source>
        <strain evidence="7 8">SAG 48.87</strain>
    </source>
</reference>
<dbReference type="InterPro" id="IPR036259">
    <property type="entry name" value="MFS_trans_sf"/>
</dbReference>
<dbReference type="OrthoDB" id="3639251at2759"/>
<dbReference type="RefSeq" id="XP_013898797.1">
    <property type="nucleotide sequence ID" value="XM_014043343.1"/>
</dbReference>
<protein>
    <submittedName>
        <fullName evidence="7">Regulatory protein uhpC</fullName>
    </submittedName>
</protein>
<keyword evidence="2 5" id="KW-0812">Transmembrane</keyword>
<sequence length="102" mass="10486">MVADPLLGLTKTDIGAMTSAFPAAYGISKFAGGMLGAAFSPTKMLAYGLMATSVVNIAFGFGSSVVYWSALWAINGALQGIGAPACAMLLTRWFAAKERGSE</sequence>
<keyword evidence="3 5" id="KW-1133">Transmembrane helix</keyword>
<evidence type="ECO:0000313" key="7">
    <source>
        <dbReference type="EMBL" id="KIY99777.1"/>
    </source>
</evidence>
<organism evidence="7 8">
    <name type="scientific">Monoraphidium neglectum</name>
    <dbReference type="NCBI Taxonomy" id="145388"/>
    <lineage>
        <taxon>Eukaryota</taxon>
        <taxon>Viridiplantae</taxon>
        <taxon>Chlorophyta</taxon>
        <taxon>core chlorophytes</taxon>
        <taxon>Chlorophyceae</taxon>
        <taxon>CS clade</taxon>
        <taxon>Sphaeropleales</taxon>
        <taxon>Selenastraceae</taxon>
        <taxon>Monoraphidium</taxon>
    </lineage>
</organism>
<evidence type="ECO:0000256" key="4">
    <source>
        <dbReference type="ARBA" id="ARBA00023136"/>
    </source>
</evidence>
<dbReference type="PANTHER" id="PTHR43826:SF3">
    <property type="entry name" value="GLUCOSE-6-PHOSPHATE EXCHANGER SLC37A4"/>
    <property type="match status" value="1"/>
</dbReference>
<comment type="subcellular location">
    <subcellularLocation>
        <location evidence="1">Endomembrane system</location>
        <topology evidence="1">Multi-pass membrane protein</topology>
    </subcellularLocation>
</comment>
<dbReference type="GeneID" id="25741064"/>
<dbReference type="InterPro" id="IPR011701">
    <property type="entry name" value="MFS"/>
</dbReference>
<dbReference type="AlphaFoldDB" id="A0A0D2JKJ5"/>
<dbReference type="GO" id="GO:0035435">
    <property type="term" value="P:phosphate ion transmembrane transport"/>
    <property type="evidence" value="ECO:0007669"/>
    <property type="project" value="TreeGrafter"/>
</dbReference>
<gene>
    <name evidence="7" type="ORF">MNEG_8188</name>
</gene>
<dbReference type="InterPro" id="IPR051337">
    <property type="entry name" value="OPA_Antiporter"/>
</dbReference>
<dbReference type="Pfam" id="PF07690">
    <property type="entry name" value="MFS_1"/>
    <property type="match status" value="1"/>
</dbReference>
<dbReference type="EMBL" id="KK101746">
    <property type="protein sequence ID" value="KIY99777.1"/>
    <property type="molecule type" value="Genomic_DNA"/>
</dbReference>
<dbReference type="Proteomes" id="UP000054498">
    <property type="component" value="Unassembled WGS sequence"/>
</dbReference>
<dbReference type="STRING" id="145388.A0A0D2JKJ5"/>
<evidence type="ECO:0000313" key="8">
    <source>
        <dbReference type="Proteomes" id="UP000054498"/>
    </source>
</evidence>
<evidence type="ECO:0000256" key="2">
    <source>
        <dbReference type="ARBA" id="ARBA00022692"/>
    </source>
</evidence>
<dbReference type="PROSITE" id="PS50850">
    <property type="entry name" value="MFS"/>
    <property type="match status" value="1"/>
</dbReference>
<dbReference type="GO" id="GO:0012505">
    <property type="term" value="C:endomembrane system"/>
    <property type="evidence" value="ECO:0007669"/>
    <property type="project" value="UniProtKB-SubCell"/>
</dbReference>
<dbReference type="PANTHER" id="PTHR43826">
    <property type="entry name" value="GLUCOSE-6-PHOSPHATE EXCHANGER SLC37A4"/>
    <property type="match status" value="1"/>
</dbReference>
<evidence type="ECO:0000256" key="1">
    <source>
        <dbReference type="ARBA" id="ARBA00004127"/>
    </source>
</evidence>